<dbReference type="PANTHER" id="PTHR16263:SF4">
    <property type="entry name" value="TETRATRICOPEPTIDE REPEAT PROTEIN 38"/>
    <property type="match status" value="1"/>
</dbReference>
<dbReference type="SUPFAM" id="SSF48452">
    <property type="entry name" value="TPR-like"/>
    <property type="match status" value="1"/>
</dbReference>
<evidence type="ECO:0000313" key="6">
    <source>
        <dbReference type="RefSeq" id="XP_029650621.1"/>
    </source>
</evidence>
<dbReference type="AlphaFoldDB" id="A0A6P7TM22"/>
<keyword evidence="3" id="KW-0677">Repeat</keyword>
<comment type="similarity">
    <text evidence="1">Belongs to the TTC38 family.</text>
</comment>
<sequence>MYYQWRDKQAWKTFGIDISSPSDEACKLFDINVNQLVRFCNDEALGGLTTTTTKMFEADPDFIMGHVFQKGLAILSPNQNLLGNTSFQEEVKQLKELSKAATVTPWEALHVDAIECGAKGDLLGACKIWQDILVETPLDILALKLSQFANYYLGKTPQLLHPVGSVLCHWTPSVPNHGYVHSMMAFGLEENNMYEEAVKEADQSLAINKIDIWASHAKGHVWEMQGEFEKGIDYFDKTEKDWSSCDMLAYHVYWHWAVYHIEKGDYASAMEIYKRGIHPDVAGFIAIKDSASFLYRLGLEDIDCSKEWKAVFDVCRSHTEDHFFMFQDIHILMALLSADEMKIAQEFTHSMTSGSVPTSKYFLKILEEVGKAVCEALVAYKEGDYAEVVELLMPIQFQLREVGGSNAQRDVLNLLLIVAAMKSPREHHQKFARYLLNERKAMRKNSPLTDRLILRSSVKTTN</sequence>
<evidence type="ECO:0000313" key="7">
    <source>
        <dbReference type="RefSeq" id="XP_029650623.1"/>
    </source>
</evidence>
<accession>A0A6P7TM22</accession>
<evidence type="ECO:0000256" key="2">
    <source>
        <dbReference type="ARBA" id="ARBA00019992"/>
    </source>
</evidence>
<dbReference type="RefSeq" id="XP_029650623.1">
    <property type="nucleotide sequence ID" value="XM_029794763.2"/>
</dbReference>
<organism evidence="5 8">
    <name type="scientific">Octopus sinensis</name>
    <name type="common">East Asian common octopus</name>
    <dbReference type="NCBI Taxonomy" id="2607531"/>
    <lineage>
        <taxon>Eukaryota</taxon>
        <taxon>Metazoa</taxon>
        <taxon>Spiralia</taxon>
        <taxon>Lophotrochozoa</taxon>
        <taxon>Mollusca</taxon>
        <taxon>Cephalopoda</taxon>
        <taxon>Coleoidea</taxon>
        <taxon>Octopodiformes</taxon>
        <taxon>Octopoda</taxon>
        <taxon>Incirrata</taxon>
        <taxon>Octopodidae</taxon>
        <taxon>Octopus</taxon>
    </lineage>
</organism>
<dbReference type="CDD" id="cd05804">
    <property type="entry name" value="StaR_like"/>
    <property type="match status" value="1"/>
</dbReference>
<dbReference type="Proteomes" id="UP000515154">
    <property type="component" value="Linkage group LG24"/>
</dbReference>
<dbReference type="InterPro" id="IPR033891">
    <property type="entry name" value="TTC38"/>
</dbReference>
<evidence type="ECO:0000256" key="3">
    <source>
        <dbReference type="ARBA" id="ARBA00022737"/>
    </source>
</evidence>
<keyword evidence="5" id="KW-1185">Reference proteome</keyword>
<keyword evidence="4" id="KW-0802">TPR repeat</keyword>
<dbReference type="RefSeq" id="XP_029650621.1">
    <property type="nucleotide sequence ID" value="XM_029794761.2"/>
</dbReference>
<gene>
    <name evidence="6 7 8" type="primary">LOC115223987</name>
</gene>
<dbReference type="KEGG" id="osn:115223987"/>
<dbReference type="Gene3D" id="1.25.40.10">
    <property type="entry name" value="Tetratricopeptide repeat domain"/>
    <property type="match status" value="1"/>
</dbReference>
<reference evidence="6 7" key="1">
    <citation type="submission" date="2025-08" db="UniProtKB">
        <authorList>
            <consortium name="RefSeq"/>
        </authorList>
    </citation>
    <scope>IDENTIFICATION</scope>
</reference>
<evidence type="ECO:0000313" key="8">
    <source>
        <dbReference type="RefSeq" id="XP_029650624.1"/>
    </source>
</evidence>
<dbReference type="RefSeq" id="XP_029650624.1">
    <property type="nucleotide sequence ID" value="XM_029794764.2"/>
</dbReference>
<proteinExistence type="inferred from homology"/>
<protein>
    <recommendedName>
        <fullName evidence="2">Tetratricopeptide repeat protein 38</fullName>
    </recommendedName>
</protein>
<evidence type="ECO:0000256" key="4">
    <source>
        <dbReference type="ARBA" id="ARBA00022803"/>
    </source>
</evidence>
<evidence type="ECO:0000313" key="5">
    <source>
        <dbReference type="Proteomes" id="UP000515154"/>
    </source>
</evidence>
<dbReference type="InterPro" id="IPR011990">
    <property type="entry name" value="TPR-like_helical_dom_sf"/>
</dbReference>
<dbReference type="PANTHER" id="PTHR16263">
    <property type="entry name" value="TETRATRICOPEPTIDE REPEAT PROTEIN 38"/>
    <property type="match status" value="1"/>
</dbReference>
<evidence type="ECO:0000256" key="1">
    <source>
        <dbReference type="ARBA" id="ARBA00005857"/>
    </source>
</evidence>
<name>A0A6P7TM22_9MOLL</name>